<evidence type="ECO:0000313" key="2">
    <source>
        <dbReference type="EMBL" id="MEC3860021.1"/>
    </source>
</evidence>
<dbReference type="PANTHER" id="PTHR39203:SF1">
    <property type="entry name" value="CYTOPLASMIC PROTEIN"/>
    <property type="match status" value="1"/>
</dbReference>
<sequence>MDELRRRYPGAVTYRFGDSPGLCAALLALVRAGKKRATCSSEAEIAAGEAPPVVGRCDIAVDFENVPQLVTRTVELVPVRYCDMTEEMALMEGEDDSLESWRAGHERYYRRLGIFDTEMKLIWERFEVVEDLKETRI</sequence>
<dbReference type="InterPro" id="IPR015947">
    <property type="entry name" value="PUA-like_sf"/>
</dbReference>
<reference evidence="2 3" key="1">
    <citation type="submission" date="2024-01" db="EMBL/GenBank/DDBJ databases">
        <title>Mesobacterium rodlantinim sp. nov., isolated from shallow sea hydrothermal systems off Kueishantao Island.</title>
        <authorList>
            <person name="Su Z."/>
            <person name="Tang K."/>
        </authorList>
    </citation>
    <scope>NUCLEOTIDE SEQUENCE [LARGE SCALE GENOMIC DNA]</scope>
    <source>
        <strain evidence="2 3">TK19101</strain>
    </source>
</reference>
<evidence type="ECO:0000313" key="3">
    <source>
        <dbReference type="Proteomes" id="UP001348149"/>
    </source>
</evidence>
<dbReference type="InterPro" id="IPR007374">
    <property type="entry name" value="ASCH_domain"/>
</dbReference>
<dbReference type="EMBL" id="JAYLLH010000002">
    <property type="protein sequence ID" value="MEC3860021.1"/>
    <property type="molecule type" value="Genomic_DNA"/>
</dbReference>
<gene>
    <name evidence="2" type="ORF">VK792_01875</name>
</gene>
<dbReference type="Proteomes" id="UP001348149">
    <property type="component" value="Unassembled WGS sequence"/>
</dbReference>
<dbReference type="InterPro" id="IPR009326">
    <property type="entry name" value="DUF984"/>
</dbReference>
<feature type="domain" description="ASCH" evidence="1">
    <location>
        <begin position="14"/>
        <end position="130"/>
    </location>
</feature>
<dbReference type="SUPFAM" id="SSF88697">
    <property type="entry name" value="PUA domain-like"/>
    <property type="match status" value="1"/>
</dbReference>
<dbReference type="CDD" id="cd06553">
    <property type="entry name" value="ASCH_Ef3133_like"/>
    <property type="match status" value="1"/>
</dbReference>
<organism evidence="2 3">
    <name type="scientific">Mesobacterium hydrothermale</name>
    <dbReference type="NCBI Taxonomy" id="3111907"/>
    <lineage>
        <taxon>Bacteria</taxon>
        <taxon>Pseudomonadati</taxon>
        <taxon>Pseudomonadota</taxon>
        <taxon>Alphaproteobacteria</taxon>
        <taxon>Rhodobacterales</taxon>
        <taxon>Roseobacteraceae</taxon>
        <taxon>Mesobacterium</taxon>
    </lineage>
</organism>
<protein>
    <submittedName>
        <fullName evidence="2">ASCH domain-containing protein</fullName>
    </submittedName>
</protein>
<comment type="caution">
    <text evidence="2">The sequence shown here is derived from an EMBL/GenBank/DDBJ whole genome shotgun (WGS) entry which is preliminary data.</text>
</comment>
<dbReference type="SMART" id="SM01022">
    <property type="entry name" value="ASCH"/>
    <property type="match status" value="1"/>
</dbReference>
<proteinExistence type="predicted"/>
<dbReference type="Gene3D" id="3.10.400.10">
    <property type="entry name" value="Sulfate adenylyltransferase"/>
    <property type="match status" value="1"/>
</dbReference>
<accession>A0ABU6HCM9</accession>
<keyword evidence="3" id="KW-1185">Reference proteome</keyword>
<dbReference type="PANTHER" id="PTHR39203">
    <property type="entry name" value="CYTOPLASMIC PROTEIN-RELATED"/>
    <property type="match status" value="1"/>
</dbReference>
<dbReference type="Pfam" id="PF04266">
    <property type="entry name" value="ASCH"/>
    <property type="match status" value="1"/>
</dbReference>
<name>A0ABU6HCM9_9RHOB</name>
<evidence type="ECO:0000259" key="1">
    <source>
        <dbReference type="SMART" id="SM01022"/>
    </source>
</evidence>